<proteinExistence type="predicted"/>
<keyword evidence="1" id="KW-0732">Signal</keyword>
<evidence type="ECO:0000259" key="2">
    <source>
        <dbReference type="Pfam" id="PF17389"/>
    </source>
</evidence>
<dbReference type="InterPro" id="IPR008928">
    <property type="entry name" value="6-hairpin_glycosidase_sf"/>
</dbReference>
<dbReference type="Pfam" id="PF17389">
    <property type="entry name" value="Bac_rhamnosid6H"/>
    <property type="match status" value="1"/>
</dbReference>
<evidence type="ECO:0000256" key="1">
    <source>
        <dbReference type="SAM" id="SignalP"/>
    </source>
</evidence>
<feature type="chain" id="PRO_5015648669" evidence="1">
    <location>
        <begin position="22"/>
        <end position="814"/>
    </location>
</feature>
<reference evidence="3 4" key="1">
    <citation type="submission" date="2016-11" db="EMBL/GenBank/DDBJ databases">
        <title>Trade-off between light-utilization and light-protection in marine flavobacteria.</title>
        <authorList>
            <person name="Kumagai Y."/>
        </authorList>
    </citation>
    <scope>NUCLEOTIDE SEQUENCE [LARGE SCALE GENOMIC DNA]</scope>
    <source>
        <strain evidence="3 4">NBRC 107741</strain>
    </source>
</reference>
<dbReference type="OrthoDB" id="49490at2"/>
<feature type="domain" description="Alpha-L-rhamnosidase six-hairpin glycosidase" evidence="2">
    <location>
        <begin position="388"/>
        <end position="508"/>
    </location>
</feature>
<feature type="signal peptide" evidence="1">
    <location>
        <begin position="1"/>
        <end position="21"/>
    </location>
</feature>
<name>A0A2S7KLP2_9FLAO</name>
<protein>
    <submittedName>
        <fullName evidence="3">Glycogen debranching protein</fullName>
    </submittedName>
</protein>
<evidence type="ECO:0000313" key="3">
    <source>
        <dbReference type="EMBL" id="PQB03537.1"/>
    </source>
</evidence>
<dbReference type="Proteomes" id="UP000239800">
    <property type="component" value="Unassembled WGS sequence"/>
</dbReference>
<dbReference type="Gene3D" id="1.50.10.10">
    <property type="match status" value="1"/>
</dbReference>
<dbReference type="AlphaFoldDB" id="A0A2S7KLP2"/>
<dbReference type="EMBL" id="MQUB01000001">
    <property type="protein sequence ID" value="PQB03537.1"/>
    <property type="molecule type" value="Genomic_DNA"/>
</dbReference>
<dbReference type="SUPFAM" id="SSF48208">
    <property type="entry name" value="Six-hairpin glycosidases"/>
    <property type="match status" value="1"/>
</dbReference>
<dbReference type="InterPro" id="IPR012341">
    <property type="entry name" value="6hp_glycosidase-like_sf"/>
</dbReference>
<organism evidence="3 4">
    <name type="scientific">Aureitalea marina</name>
    <dbReference type="NCBI Taxonomy" id="930804"/>
    <lineage>
        <taxon>Bacteria</taxon>
        <taxon>Pseudomonadati</taxon>
        <taxon>Bacteroidota</taxon>
        <taxon>Flavobacteriia</taxon>
        <taxon>Flavobacteriales</taxon>
        <taxon>Flavobacteriaceae</taxon>
        <taxon>Aureitalea</taxon>
    </lineage>
</organism>
<dbReference type="RefSeq" id="WP_104811460.1">
    <property type="nucleotide sequence ID" value="NZ_MQUB01000001.1"/>
</dbReference>
<evidence type="ECO:0000313" key="4">
    <source>
        <dbReference type="Proteomes" id="UP000239800"/>
    </source>
</evidence>
<accession>A0A2S7KLP2</accession>
<keyword evidence="4" id="KW-1185">Reference proteome</keyword>
<sequence length="814" mass="91873">MFKRFYFLGLILALFFNSSCKQESASPAKSLEDTLDDNWIAGKAEYLGSPYVTAGNRLYMVGHQDGSFPELGWHITGEMGGIWNHPIKLMDGFRAQLSENGNTAQLDAAFEFRNYPMANSHHFELGEMGLSVDRFQFVPDNTEGMVVQFVIQNQQESARDLKFQFTGDVDLMPTWLAERQNITDGKDESAFDPGYDAWIVNDSRNEWSVMYGSDRVSAQQGEAKSDYKGNGISNTLDYDLQIAAGGRELITFFIAGSYTSESQTKNTFQELQQGYFKMLEAKKNRYEEIAEQTKLSIPDERLSQTFEWLKYNADWLIRDIPGIGSGFGAGIPDYPWWFGVDSEYSLRGYMAIGMEDVVDRSLNFLDSISMATNGNGRIVHEVSTNGVVFNTGNINETPQFASIVWEVYKWKGDRAYLEKYFPTVQAGLEWLMSEKDLDGNLFPDGFGMMEIHGLDSEMIDVAAYTQRAFADAASMARELGKTDLASEYQDQADAMARKINEDFWSEEFESYADFIGTDEQALRLIEDAIVRADTLDKPWAVEELEQTRELILANPSPTPRPFVLHHNWVVNTPMEMKIADPEKARLALNTARKFINPFGVFVTGIDRDKSALRDDGSFAGSKVFSYTGAVMTLPTGVQAVAENNYGRPEHALDYLMRMTNSFSYALPGSMYEVSPDYGMIVQAWNIYSFAVPIVHQFFGIDPMAAEKTIRIRPQMPNSWSSASLENVQVADNNISVYFEDKDGDIFLNVTQSNPDWTIVLEWPEEKEDAGVTHGFGVIEASGETEDINEILTLTTQGKEIYMTLDRVSYHHDDH</sequence>
<dbReference type="InterPro" id="IPR035396">
    <property type="entry name" value="Bac_rhamnosid6H"/>
</dbReference>
<comment type="caution">
    <text evidence="3">The sequence shown here is derived from an EMBL/GenBank/DDBJ whole genome shotgun (WGS) entry which is preliminary data.</text>
</comment>
<gene>
    <name evidence="3" type="ORF">BST85_00470</name>
</gene>
<dbReference type="GO" id="GO:0005975">
    <property type="term" value="P:carbohydrate metabolic process"/>
    <property type="evidence" value="ECO:0007669"/>
    <property type="project" value="InterPro"/>
</dbReference>